<gene>
    <name evidence="3" type="ORF">VK70_09495</name>
</gene>
<reference evidence="3 4" key="1">
    <citation type="submission" date="2015-03" db="EMBL/GenBank/DDBJ databases">
        <authorList>
            <person name="Abdul Halim M."/>
        </authorList>
    </citation>
    <scope>NUCLEOTIDE SEQUENCE [LARGE SCALE GENOMIC DNA]</scope>
    <source>
        <strain evidence="3 4">ATCC 35681</strain>
    </source>
</reference>
<proteinExistence type="predicted"/>
<dbReference type="Proteomes" id="UP000034189">
    <property type="component" value="Chromosome"/>
</dbReference>
<evidence type="ECO:0000256" key="2">
    <source>
        <dbReference type="SAM" id="SignalP"/>
    </source>
</evidence>
<protein>
    <submittedName>
        <fullName evidence="3">Uncharacterized protein</fullName>
    </submittedName>
</protein>
<dbReference type="AlphaFoldDB" id="A0A0F7CIN0"/>
<feature type="chain" id="PRO_5002513897" evidence="2">
    <location>
        <begin position="25"/>
        <end position="96"/>
    </location>
</feature>
<feature type="region of interest" description="Disordered" evidence="1">
    <location>
        <begin position="70"/>
        <end position="96"/>
    </location>
</feature>
<evidence type="ECO:0000256" key="1">
    <source>
        <dbReference type="SAM" id="MobiDB-lite"/>
    </source>
</evidence>
<reference evidence="3 4" key="2">
    <citation type="journal article" date="2016" name="Genome Announc.">
        <title>Genome Sequence of a Gram-Positive Diazotroph, Paenibacillus durus Type Strain ATCC 35681.</title>
        <authorList>
            <person name="Halim M.A."/>
            <person name="Rahman A.Y."/>
            <person name="Sim K.S."/>
            <person name="Yam H.C."/>
            <person name="Rahim A.A."/>
            <person name="Ghazali A.H."/>
            <person name="Najimudin N."/>
        </authorList>
    </citation>
    <scope>NUCLEOTIDE SEQUENCE [LARGE SCALE GENOMIC DNA]</scope>
    <source>
        <strain evidence="3 4">ATCC 35681</strain>
    </source>
</reference>
<dbReference type="RefSeq" id="WP_025695390.1">
    <property type="nucleotide sequence ID" value="NZ_ASQQ01000298.1"/>
</dbReference>
<dbReference type="HOGENOM" id="CLU_178489_0_0_9"/>
<organism evidence="3 4">
    <name type="scientific">Paenibacillus durus ATCC 35681</name>
    <dbReference type="NCBI Taxonomy" id="1333534"/>
    <lineage>
        <taxon>Bacteria</taxon>
        <taxon>Bacillati</taxon>
        <taxon>Bacillota</taxon>
        <taxon>Bacilli</taxon>
        <taxon>Bacillales</taxon>
        <taxon>Paenibacillaceae</taxon>
        <taxon>Paenibacillus</taxon>
    </lineage>
</organism>
<dbReference type="EMBL" id="CP011114">
    <property type="protein sequence ID" value="AKG34775.1"/>
    <property type="molecule type" value="Genomic_DNA"/>
</dbReference>
<accession>A0A0F7CIN0</accession>
<name>A0A0F7CIN0_PAEDU</name>
<sequence length="96" mass="10507">MKKAAVIALSTCLFLTASAATAFASTEPVGTKKIEHKIHVKEHKLHAKEHKLHAKEHHKMKAHKLHAKEKGKAHKLHAKSIKPKALPKSGYGGVSE</sequence>
<feature type="compositionally biased region" description="Basic residues" evidence="1">
    <location>
        <begin position="70"/>
        <end position="82"/>
    </location>
</feature>
<keyword evidence="2" id="KW-0732">Signal</keyword>
<evidence type="ECO:0000313" key="3">
    <source>
        <dbReference type="EMBL" id="AKG34775.1"/>
    </source>
</evidence>
<feature type="signal peptide" evidence="2">
    <location>
        <begin position="1"/>
        <end position="24"/>
    </location>
</feature>
<evidence type="ECO:0000313" key="4">
    <source>
        <dbReference type="Proteomes" id="UP000034189"/>
    </source>
</evidence>
<dbReference type="PATRIC" id="fig|1333534.5.peg.2080"/>